<organism evidence="4 5">
    <name type="scientific">Callosobruchus maculatus</name>
    <name type="common">Southern cowpea weevil</name>
    <name type="synonym">Pulse bruchid</name>
    <dbReference type="NCBI Taxonomy" id="64391"/>
    <lineage>
        <taxon>Eukaryota</taxon>
        <taxon>Metazoa</taxon>
        <taxon>Ecdysozoa</taxon>
        <taxon>Arthropoda</taxon>
        <taxon>Hexapoda</taxon>
        <taxon>Insecta</taxon>
        <taxon>Pterygota</taxon>
        <taxon>Neoptera</taxon>
        <taxon>Endopterygota</taxon>
        <taxon>Coleoptera</taxon>
        <taxon>Polyphaga</taxon>
        <taxon>Cucujiformia</taxon>
        <taxon>Chrysomeloidea</taxon>
        <taxon>Chrysomelidae</taxon>
        <taxon>Bruchinae</taxon>
        <taxon>Bruchini</taxon>
        <taxon>Callosobruchus</taxon>
    </lineage>
</organism>
<dbReference type="OrthoDB" id="188186at2759"/>
<evidence type="ECO:0000313" key="5">
    <source>
        <dbReference type="Proteomes" id="UP000410492"/>
    </source>
</evidence>
<dbReference type="PANTHER" id="PTHR15114">
    <property type="entry name" value="REPLICATION PROTEIN A3"/>
    <property type="match status" value="1"/>
</dbReference>
<dbReference type="GO" id="GO:0006284">
    <property type="term" value="P:base-excision repair"/>
    <property type="evidence" value="ECO:0007669"/>
    <property type="project" value="TreeGrafter"/>
</dbReference>
<dbReference type="GO" id="GO:0006289">
    <property type="term" value="P:nucleotide-excision repair"/>
    <property type="evidence" value="ECO:0007669"/>
    <property type="project" value="TreeGrafter"/>
</dbReference>
<dbReference type="GO" id="GO:0035861">
    <property type="term" value="C:site of double-strand break"/>
    <property type="evidence" value="ECO:0007669"/>
    <property type="project" value="TreeGrafter"/>
</dbReference>
<comment type="subcellular location">
    <subcellularLocation>
        <location evidence="1">Nucleus</location>
    </subcellularLocation>
</comment>
<gene>
    <name evidence="4" type="ORF">CALMAC_LOCUS4027</name>
</gene>
<dbReference type="GO" id="GO:0006260">
    <property type="term" value="P:DNA replication"/>
    <property type="evidence" value="ECO:0007669"/>
    <property type="project" value="InterPro"/>
</dbReference>
<evidence type="ECO:0000256" key="2">
    <source>
        <dbReference type="ARBA" id="ARBA00009761"/>
    </source>
</evidence>
<evidence type="ECO:0000256" key="3">
    <source>
        <dbReference type="ARBA" id="ARBA00023242"/>
    </source>
</evidence>
<evidence type="ECO:0000256" key="1">
    <source>
        <dbReference type="ARBA" id="ARBA00004123"/>
    </source>
</evidence>
<keyword evidence="5" id="KW-1185">Reference proteome</keyword>
<dbReference type="Pfam" id="PF08661">
    <property type="entry name" value="Rep_fac-A_3"/>
    <property type="match status" value="1"/>
</dbReference>
<dbReference type="PANTHER" id="PTHR15114:SF1">
    <property type="entry name" value="REPLICATION PROTEIN A 14 KDA SUBUNIT"/>
    <property type="match status" value="1"/>
</dbReference>
<dbReference type="GO" id="GO:0003684">
    <property type="term" value="F:damaged DNA binding"/>
    <property type="evidence" value="ECO:0007669"/>
    <property type="project" value="TreeGrafter"/>
</dbReference>
<keyword evidence="3" id="KW-0539">Nucleus</keyword>
<accession>A0A653BVN0</accession>
<dbReference type="GO" id="GO:0005662">
    <property type="term" value="C:DNA replication factor A complex"/>
    <property type="evidence" value="ECO:0007669"/>
    <property type="project" value="TreeGrafter"/>
</dbReference>
<dbReference type="GO" id="GO:0000724">
    <property type="term" value="P:double-strand break repair via homologous recombination"/>
    <property type="evidence" value="ECO:0007669"/>
    <property type="project" value="TreeGrafter"/>
</dbReference>
<dbReference type="Gene3D" id="2.40.50.140">
    <property type="entry name" value="Nucleic acid-binding proteins"/>
    <property type="match status" value="1"/>
</dbReference>
<dbReference type="InterPro" id="IPR012340">
    <property type="entry name" value="NA-bd_OB-fold"/>
</dbReference>
<evidence type="ECO:0000313" key="4">
    <source>
        <dbReference type="EMBL" id="VEN39520.1"/>
    </source>
</evidence>
<name>A0A653BVN0_CALMS</name>
<dbReference type="AlphaFoldDB" id="A0A653BVN0"/>
<dbReference type="Proteomes" id="UP000410492">
    <property type="component" value="Unassembled WGS sequence"/>
</dbReference>
<dbReference type="InterPro" id="IPR013970">
    <property type="entry name" value="Rfa2"/>
</dbReference>
<proteinExistence type="inferred from homology"/>
<comment type="similarity">
    <text evidence="2">Belongs to the replication factor A protein 3 family.</text>
</comment>
<sequence>MIMAITSSLHIVNGAMLAAYANKKVSILGFVTEQAPNGLWFDIKTTDNQVVRITLKKPLDKKLEGYVEAHGTSSGKGVAADDYIPFTNEDFDATMYNKLCKYLIVPNLL</sequence>
<protein>
    <submittedName>
        <fullName evidence="4">Uncharacterized protein</fullName>
    </submittedName>
</protein>
<dbReference type="GO" id="GO:0006298">
    <property type="term" value="P:mismatch repair"/>
    <property type="evidence" value="ECO:0007669"/>
    <property type="project" value="TreeGrafter"/>
</dbReference>
<dbReference type="GO" id="GO:0003697">
    <property type="term" value="F:single-stranded DNA binding"/>
    <property type="evidence" value="ECO:0007669"/>
    <property type="project" value="TreeGrafter"/>
</dbReference>
<dbReference type="EMBL" id="CAACVG010005665">
    <property type="protein sequence ID" value="VEN39520.1"/>
    <property type="molecule type" value="Genomic_DNA"/>
</dbReference>
<dbReference type="SUPFAM" id="SSF50249">
    <property type="entry name" value="Nucleic acid-binding proteins"/>
    <property type="match status" value="1"/>
</dbReference>
<reference evidence="4 5" key="1">
    <citation type="submission" date="2019-01" db="EMBL/GenBank/DDBJ databases">
        <authorList>
            <person name="Sayadi A."/>
        </authorList>
    </citation>
    <scope>NUCLEOTIDE SEQUENCE [LARGE SCALE GENOMIC DNA]</scope>
</reference>